<dbReference type="InterPro" id="IPR000182">
    <property type="entry name" value="GNAT_dom"/>
</dbReference>
<protein>
    <submittedName>
        <fullName evidence="3">GNAT family N-acetyltransferase</fullName>
    </submittedName>
</protein>
<gene>
    <name evidence="3" type="ORF">FIC82_012660</name>
</gene>
<dbReference type="InterPro" id="IPR051908">
    <property type="entry name" value="Ribosomal_N-acetyltransferase"/>
</dbReference>
<dbReference type="GO" id="GO:0005737">
    <property type="term" value="C:cytoplasm"/>
    <property type="evidence" value="ECO:0007669"/>
    <property type="project" value="TreeGrafter"/>
</dbReference>
<feature type="domain" description="N-acetyltransferase" evidence="2">
    <location>
        <begin position="28"/>
        <end position="184"/>
    </location>
</feature>
<organism evidence="3 4">
    <name type="scientific">Cellulosimicrobium protaetiae</name>
    <dbReference type="NCBI Taxonomy" id="2587808"/>
    <lineage>
        <taxon>Bacteria</taxon>
        <taxon>Bacillati</taxon>
        <taxon>Actinomycetota</taxon>
        <taxon>Actinomycetes</taxon>
        <taxon>Micrococcales</taxon>
        <taxon>Promicromonosporaceae</taxon>
        <taxon>Cellulosimicrobium</taxon>
    </lineage>
</organism>
<dbReference type="PROSITE" id="PS51186">
    <property type="entry name" value="GNAT"/>
    <property type="match status" value="1"/>
</dbReference>
<dbReference type="RefSeq" id="WP_154798783.1">
    <property type="nucleotide sequence ID" value="NZ_CP052757.1"/>
</dbReference>
<evidence type="ECO:0000259" key="2">
    <source>
        <dbReference type="PROSITE" id="PS51186"/>
    </source>
</evidence>
<dbReference type="PANTHER" id="PTHR43441">
    <property type="entry name" value="RIBOSOMAL-PROTEIN-SERINE ACETYLTRANSFERASE"/>
    <property type="match status" value="1"/>
</dbReference>
<evidence type="ECO:0000313" key="4">
    <source>
        <dbReference type="Proteomes" id="UP000451354"/>
    </source>
</evidence>
<dbReference type="Pfam" id="PF13302">
    <property type="entry name" value="Acetyltransf_3"/>
    <property type="match status" value="1"/>
</dbReference>
<dbReference type="GO" id="GO:0008999">
    <property type="term" value="F:protein-N-terminal-alanine acetyltransferase activity"/>
    <property type="evidence" value="ECO:0007669"/>
    <property type="project" value="TreeGrafter"/>
</dbReference>
<keyword evidence="4" id="KW-1185">Reference proteome</keyword>
<dbReference type="SUPFAM" id="SSF55729">
    <property type="entry name" value="Acyl-CoA N-acyltransferases (Nat)"/>
    <property type="match status" value="1"/>
</dbReference>
<dbReference type="PANTHER" id="PTHR43441:SF10">
    <property type="entry name" value="ACETYLTRANSFERASE"/>
    <property type="match status" value="1"/>
</dbReference>
<dbReference type="Gene3D" id="3.40.630.30">
    <property type="match status" value="1"/>
</dbReference>
<dbReference type="Proteomes" id="UP000451354">
    <property type="component" value="Chromosome"/>
</dbReference>
<name>A0A6M5UIF3_9MICO</name>
<dbReference type="CDD" id="cd04301">
    <property type="entry name" value="NAT_SF"/>
    <property type="match status" value="1"/>
</dbReference>
<dbReference type="OrthoDB" id="9795188at2"/>
<reference evidence="3 4" key="1">
    <citation type="journal article" date="2022" name="Int. J. Syst. Evol. Microbiol.">
        <title>Cellulosimicrobium protaetiae sp. nov., isolated from the gut of the larva of Protaetia brevitarsis seulensis.</title>
        <authorList>
            <person name="Le Han H."/>
            <person name="Nguyen T.T.H."/>
            <person name="Li Z."/>
            <person name="Shin N.R."/>
            <person name="Kim S.G."/>
        </authorList>
    </citation>
    <scope>NUCLEOTIDE SEQUENCE [LARGE SCALE GENOMIC DNA]</scope>
    <source>
        <strain evidence="3 4">BI34</strain>
    </source>
</reference>
<sequence>MAPMLAGPTVDPRAFDAPQPELDTGDGLRLRPWTGDDAPALRTVYDDPAVQRWHVRSLATDDEARDVALGWAAHWGQAAGASWAVVDHDGALRGRVALRDVSLHDGSAEVAYWTVPEARGQGVAPRALRAATRWAFETGFHRLWLEHAVDNAPSCRAAASAGFDAEGVRRSAVLHADGWHDMHTHARIAPTPPLG</sequence>
<proteinExistence type="predicted"/>
<evidence type="ECO:0000256" key="1">
    <source>
        <dbReference type="SAM" id="MobiDB-lite"/>
    </source>
</evidence>
<evidence type="ECO:0000313" key="3">
    <source>
        <dbReference type="EMBL" id="QJW36908.1"/>
    </source>
</evidence>
<accession>A0A6M5UIF3</accession>
<dbReference type="InterPro" id="IPR016181">
    <property type="entry name" value="Acyl_CoA_acyltransferase"/>
</dbReference>
<dbReference type="KEGG" id="cprt:FIC82_012660"/>
<dbReference type="GO" id="GO:1990189">
    <property type="term" value="F:protein N-terminal-serine acetyltransferase activity"/>
    <property type="evidence" value="ECO:0007669"/>
    <property type="project" value="TreeGrafter"/>
</dbReference>
<dbReference type="EMBL" id="CP052757">
    <property type="protein sequence ID" value="QJW36908.1"/>
    <property type="molecule type" value="Genomic_DNA"/>
</dbReference>
<dbReference type="AlphaFoldDB" id="A0A6M5UIF3"/>
<feature type="region of interest" description="Disordered" evidence="1">
    <location>
        <begin position="1"/>
        <end position="29"/>
    </location>
</feature>